<dbReference type="Proteomes" id="UP000502035">
    <property type="component" value="Chromosome"/>
</dbReference>
<keyword evidence="3 5" id="KW-0285">Flavoprotein</keyword>
<dbReference type="GO" id="GO:0003995">
    <property type="term" value="F:acyl-CoA dehydrogenase activity"/>
    <property type="evidence" value="ECO:0007669"/>
    <property type="project" value="InterPro"/>
</dbReference>
<comment type="cofactor">
    <cofactor evidence="1 5">
        <name>FAD</name>
        <dbReference type="ChEBI" id="CHEBI:57692"/>
    </cofactor>
</comment>
<evidence type="ECO:0000259" key="8">
    <source>
        <dbReference type="Pfam" id="PF02771"/>
    </source>
</evidence>
<dbReference type="PANTHER" id="PTHR43884">
    <property type="entry name" value="ACYL-COA DEHYDROGENASE"/>
    <property type="match status" value="1"/>
</dbReference>
<dbReference type="SUPFAM" id="SSF56645">
    <property type="entry name" value="Acyl-CoA dehydrogenase NM domain-like"/>
    <property type="match status" value="1"/>
</dbReference>
<evidence type="ECO:0000256" key="5">
    <source>
        <dbReference type="RuleBase" id="RU362125"/>
    </source>
</evidence>
<sequence>MSFAWSEDDLAVRDAVRAFVDKEIRPLRDELEHGDLPPYDIMRKYYATFGLGQAAAEQFDHDIARAEAEAQGKTFEGVEPEQLDPAMLTLANIELVKVAAGIPTALGVSTGLTTGTINALGTIEQRKRWVRDLLTLDKIGAWAITEPDAGSDAFGGMRTTARPDPEDPQGWLLSGQKTFITNGPYADTIVVYAKLDDPSQGSGEDRRKAPVLMFVLDSGMEGLTQGKPLRKMGQHSSPTGELFFDDVRVGRDRLLAGNGTAGSGDGRASARASFVAERFGIATFALGIIEECLRLSIDYARTRELWGKPISDLQLIQLKLAEMEIARVNVENLVLKGLDLRRRGVVMDMAEASAMKLYSSRAACDVAMEAVQLFGGNGYMAEYGVEQLARDAKVLMIYAGSNEVQVTHVAKGLMRR</sequence>
<dbReference type="InterPro" id="IPR046373">
    <property type="entry name" value="Acyl-CoA_Oxase/DH_mid-dom_sf"/>
</dbReference>
<protein>
    <submittedName>
        <fullName evidence="9">Acyl-CoA/acyl-ACP dehydrogenase</fullName>
    </submittedName>
</protein>
<evidence type="ECO:0000313" key="9">
    <source>
        <dbReference type="EMBL" id="QIK76669.1"/>
    </source>
</evidence>
<keyword evidence="5" id="KW-0560">Oxidoreductase</keyword>
<dbReference type="InterPro" id="IPR006091">
    <property type="entry name" value="Acyl-CoA_Oxase/DH_mid-dom"/>
</dbReference>
<name>A0A6G7YIV7_9ACTN</name>
<organism evidence="9 10">
    <name type="scientific">Nocardioides piscis</name>
    <dbReference type="NCBI Taxonomy" id="2714938"/>
    <lineage>
        <taxon>Bacteria</taxon>
        <taxon>Bacillati</taxon>
        <taxon>Actinomycetota</taxon>
        <taxon>Actinomycetes</taxon>
        <taxon>Propionibacteriales</taxon>
        <taxon>Nocardioidaceae</taxon>
        <taxon>Nocardioides</taxon>
    </lineage>
</organism>
<feature type="domain" description="Acyl-CoA dehydrogenase/oxidase N-terminal" evidence="8">
    <location>
        <begin position="82"/>
        <end position="135"/>
    </location>
</feature>
<reference evidence="9 10" key="1">
    <citation type="submission" date="2020-03" db="EMBL/GenBank/DDBJ databases">
        <title>Nocardioides sp. nov., isolated from fish.</title>
        <authorList>
            <person name="Hyun D.-W."/>
            <person name="Bae J.-W."/>
        </authorList>
    </citation>
    <scope>NUCLEOTIDE SEQUENCE [LARGE SCALE GENOMIC DNA]</scope>
    <source>
        <strain evidence="9 10">HDW12A</strain>
    </source>
</reference>
<proteinExistence type="inferred from homology"/>
<dbReference type="Pfam" id="PF02771">
    <property type="entry name" value="Acyl-CoA_dh_N"/>
    <property type="match status" value="1"/>
</dbReference>
<dbReference type="Gene3D" id="1.10.540.10">
    <property type="entry name" value="Acyl-CoA dehydrogenase/oxidase, N-terminal domain"/>
    <property type="match status" value="1"/>
</dbReference>
<dbReference type="InterPro" id="IPR006089">
    <property type="entry name" value="Acyl-CoA_DH_CS"/>
</dbReference>
<evidence type="ECO:0000256" key="1">
    <source>
        <dbReference type="ARBA" id="ARBA00001974"/>
    </source>
</evidence>
<gene>
    <name evidence="9" type="ORF">G7071_15780</name>
</gene>
<evidence type="ECO:0000256" key="4">
    <source>
        <dbReference type="ARBA" id="ARBA00022827"/>
    </source>
</evidence>
<dbReference type="Pfam" id="PF00441">
    <property type="entry name" value="Acyl-CoA_dh_1"/>
    <property type="match status" value="1"/>
</dbReference>
<dbReference type="Gene3D" id="2.40.110.10">
    <property type="entry name" value="Butyryl-CoA Dehydrogenase, subunit A, domain 2"/>
    <property type="match status" value="1"/>
</dbReference>
<dbReference type="InterPro" id="IPR036250">
    <property type="entry name" value="AcylCo_DH-like_C"/>
</dbReference>
<dbReference type="InterPro" id="IPR009100">
    <property type="entry name" value="AcylCoA_DH/oxidase_NM_dom_sf"/>
</dbReference>
<dbReference type="GO" id="GO:0050660">
    <property type="term" value="F:flavin adenine dinucleotide binding"/>
    <property type="evidence" value="ECO:0007669"/>
    <property type="project" value="InterPro"/>
</dbReference>
<dbReference type="KEGG" id="npi:G7071_15780"/>
<evidence type="ECO:0000259" key="7">
    <source>
        <dbReference type="Pfam" id="PF02770"/>
    </source>
</evidence>
<dbReference type="Pfam" id="PF02770">
    <property type="entry name" value="Acyl-CoA_dh_M"/>
    <property type="match status" value="1"/>
</dbReference>
<dbReference type="InterPro" id="IPR013786">
    <property type="entry name" value="AcylCoA_DH/ox_N"/>
</dbReference>
<evidence type="ECO:0000256" key="3">
    <source>
        <dbReference type="ARBA" id="ARBA00022630"/>
    </source>
</evidence>
<dbReference type="InterPro" id="IPR009075">
    <property type="entry name" value="AcylCo_DH/oxidase_C"/>
</dbReference>
<evidence type="ECO:0000256" key="2">
    <source>
        <dbReference type="ARBA" id="ARBA00009347"/>
    </source>
</evidence>
<dbReference type="PROSITE" id="PS00072">
    <property type="entry name" value="ACYL_COA_DH_1"/>
    <property type="match status" value="1"/>
</dbReference>
<keyword evidence="10" id="KW-1185">Reference proteome</keyword>
<comment type="similarity">
    <text evidence="2 5">Belongs to the acyl-CoA dehydrogenase family.</text>
</comment>
<dbReference type="PANTHER" id="PTHR43884:SF12">
    <property type="entry name" value="ISOVALERYL-COA DEHYDROGENASE, MITOCHONDRIAL-RELATED"/>
    <property type="match status" value="1"/>
</dbReference>
<dbReference type="SUPFAM" id="SSF47203">
    <property type="entry name" value="Acyl-CoA dehydrogenase C-terminal domain-like"/>
    <property type="match status" value="1"/>
</dbReference>
<evidence type="ECO:0000313" key="10">
    <source>
        <dbReference type="Proteomes" id="UP000502035"/>
    </source>
</evidence>
<dbReference type="AlphaFoldDB" id="A0A6G7YIV7"/>
<dbReference type="EMBL" id="CP049866">
    <property type="protein sequence ID" value="QIK76669.1"/>
    <property type="molecule type" value="Genomic_DNA"/>
</dbReference>
<keyword evidence="4 5" id="KW-0274">FAD</keyword>
<dbReference type="Gene3D" id="1.20.140.10">
    <property type="entry name" value="Butyryl-CoA Dehydrogenase, subunit A, domain 3"/>
    <property type="match status" value="1"/>
</dbReference>
<evidence type="ECO:0000259" key="6">
    <source>
        <dbReference type="Pfam" id="PF00441"/>
    </source>
</evidence>
<accession>A0A6G7YIV7</accession>
<dbReference type="RefSeq" id="WP_166320329.1">
    <property type="nucleotide sequence ID" value="NZ_CP049866.1"/>
</dbReference>
<dbReference type="InterPro" id="IPR037069">
    <property type="entry name" value="AcylCoA_DH/ox_N_sf"/>
</dbReference>
<feature type="domain" description="Acyl-CoA oxidase/dehydrogenase middle" evidence="7">
    <location>
        <begin position="141"/>
        <end position="247"/>
    </location>
</feature>
<feature type="domain" description="Acyl-CoA dehydrogenase/oxidase C-terminal" evidence="6">
    <location>
        <begin position="264"/>
        <end position="413"/>
    </location>
</feature>